<dbReference type="InterPro" id="IPR036388">
    <property type="entry name" value="WH-like_DNA-bd_sf"/>
</dbReference>
<dbReference type="SUPFAM" id="SSF52058">
    <property type="entry name" value="L domain-like"/>
    <property type="match status" value="1"/>
</dbReference>
<dbReference type="Gene3D" id="3.80.10.10">
    <property type="entry name" value="Ribonuclease Inhibitor"/>
    <property type="match status" value="1"/>
</dbReference>
<dbReference type="Pfam" id="PF23559">
    <property type="entry name" value="WHD_DRP"/>
    <property type="match status" value="1"/>
</dbReference>
<dbReference type="OMA" id="GIPEMFH"/>
<dbReference type="EMBL" id="KI394767">
    <property type="protein sequence ID" value="ERN01292.1"/>
    <property type="molecule type" value="Genomic_DNA"/>
</dbReference>
<dbReference type="Gramene" id="ERN01292">
    <property type="protein sequence ID" value="ERN01292"/>
    <property type="gene ID" value="AMTR_s00002p00252340"/>
</dbReference>
<dbReference type="PANTHER" id="PTHR33463">
    <property type="entry name" value="NB-ARC DOMAIN-CONTAINING PROTEIN-RELATED"/>
    <property type="match status" value="1"/>
</dbReference>
<dbReference type="InterPro" id="IPR058922">
    <property type="entry name" value="WHD_DRP"/>
</dbReference>
<evidence type="ECO:0000313" key="9">
    <source>
        <dbReference type="Proteomes" id="UP000017836"/>
    </source>
</evidence>
<proteinExistence type="inferred from homology"/>
<evidence type="ECO:0000256" key="2">
    <source>
        <dbReference type="ARBA" id="ARBA00022737"/>
    </source>
</evidence>
<dbReference type="GO" id="GO:0005524">
    <property type="term" value="F:ATP binding"/>
    <property type="evidence" value="ECO:0007669"/>
    <property type="project" value="UniProtKB-KW"/>
</dbReference>
<keyword evidence="4" id="KW-0547">Nucleotide-binding</keyword>
<keyword evidence="9" id="KW-1185">Reference proteome</keyword>
<dbReference type="GO" id="GO:0006952">
    <property type="term" value="P:defense response"/>
    <property type="evidence" value="ECO:0007669"/>
    <property type="project" value="UniProtKB-KW"/>
</dbReference>
<evidence type="ECO:0000256" key="4">
    <source>
        <dbReference type="ARBA" id="ARBA00022840"/>
    </source>
</evidence>
<dbReference type="PANTHER" id="PTHR33463:SF204">
    <property type="entry name" value="NB-ARC DOMAIN-CONTAINING PROTEIN"/>
    <property type="match status" value="1"/>
</dbReference>
<dbReference type="InterPro" id="IPR057135">
    <property type="entry name" value="At4g27190-like_LRR"/>
</dbReference>
<evidence type="ECO:0000259" key="5">
    <source>
        <dbReference type="Pfam" id="PF00931"/>
    </source>
</evidence>
<dbReference type="Proteomes" id="UP000017836">
    <property type="component" value="Unassembled WGS sequence"/>
</dbReference>
<feature type="domain" description="NB-ARC" evidence="5">
    <location>
        <begin position="158"/>
        <end position="261"/>
    </location>
</feature>
<dbReference type="InterPro" id="IPR050905">
    <property type="entry name" value="Plant_NBS-LRR"/>
</dbReference>
<keyword evidence="3" id="KW-0611">Plant defense</keyword>
<feature type="domain" description="Disease resistance protein At4g27190-like leucine-rich repeats" evidence="6">
    <location>
        <begin position="711"/>
        <end position="819"/>
    </location>
</feature>
<dbReference type="FunFam" id="1.10.10.10:FF:000322">
    <property type="entry name" value="Probable disease resistance protein At1g63360"/>
    <property type="match status" value="1"/>
</dbReference>
<dbReference type="PRINTS" id="PR00364">
    <property type="entry name" value="DISEASERSIST"/>
</dbReference>
<dbReference type="Pfam" id="PF23247">
    <property type="entry name" value="LRR_RPS2"/>
    <property type="match status" value="1"/>
</dbReference>
<dbReference type="InterPro" id="IPR032675">
    <property type="entry name" value="LRR_dom_sf"/>
</dbReference>
<gene>
    <name evidence="8" type="ORF">AMTR_s00002p00252340</name>
</gene>
<evidence type="ECO:0000256" key="3">
    <source>
        <dbReference type="ARBA" id="ARBA00022821"/>
    </source>
</evidence>
<dbReference type="Gene3D" id="1.10.10.10">
    <property type="entry name" value="Winged helix-like DNA-binding domain superfamily/Winged helix DNA-binding domain"/>
    <property type="match status" value="1"/>
</dbReference>
<dbReference type="InterPro" id="IPR042197">
    <property type="entry name" value="Apaf_helical"/>
</dbReference>
<dbReference type="AlphaFoldDB" id="W1NUJ4"/>
<organism evidence="8 9">
    <name type="scientific">Amborella trichopoda</name>
    <dbReference type="NCBI Taxonomy" id="13333"/>
    <lineage>
        <taxon>Eukaryota</taxon>
        <taxon>Viridiplantae</taxon>
        <taxon>Streptophyta</taxon>
        <taxon>Embryophyta</taxon>
        <taxon>Tracheophyta</taxon>
        <taxon>Spermatophyta</taxon>
        <taxon>Magnoliopsida</taxon>
        <taxon>Amborellales</taxon>
        <taxon>Amborellaceae</taxon>
        <taxon>Amborella</taxon>
    </lineage>
</organism>
<feature type="domain" description="Disease resistance protein winged helix" evidence="7">
    <location>
        <begin position="348"/>
        <end position="416"/>
    </location>
</feature>
<dbReference type="Gene3D" id="3.40.50.300">
    <property type="entry name" value="P-loop containing nucleotide triphosphate hydrolases"/>
    <property type="match status" value="1"/>
</dbReference>
<accession>W1NUJ4</accession>
<dbReference type="HOGENOM" id="CLU_000427_4_0_1"/>
<reference evidence="9" key="1">
    <citation type="journal article" date="2013" name="Science">
        <title>The Amborella genome and the evolution of flowering plants.</title>
        <authorList>
            <consortium name="Amborella Genome Project"/>
        </authorList>
    </citation>
    <scope>NUCLEOTIDE SEQUENCE [LARGE SCALE GENOMIC DNA]</scope>
</reference>
<comment type="similarity">
    <text evidence="1">Belongs to the disease resistance NB-LRR family.</text>
</comment>
<dbReference type="GO" id="GO:0043531">
    <property type="term" value="F:ADP binding"/>
    <property type="evidence" value="ECO:0007669"/>
    <property type="project" value="InterPro"/>
</dbReference>
<evidence type="ECO:0000259" key="7">
    <source>
        <dbReference type="Pfam" id="PF23559"/>
    </source>
</evidence>
<dbReference type="Pfam" id="PF00931">
    <property type="entry name" value="NB-ARC"/>
    <property type="match status" value="1"/>
</dbReference>
<sequence>MDVLYEIVKTLASALGEHVIDPLCQHISFLVNHKENVEQMESTTTKLTKQKNDIKDDIDAAKRVGRIPREQVSHWLKCVDEIETRAHEIQSKYEKGKTCLGGWCTNCWPAYKFSKRAAELKLEIEKMHKETFDELVIIPPPQPVIEIETQPIMGQTAQRTMQEVVNNINAKEKRDCAEVGTQKILNLMRTTRYLLILDDMWNRMELKEVGIPRPNNKNGSKIIVVSRLWDVCTDMEADHIIELKKLPEEEAWSLFLKKTGMQIDNPSIKQHAEAVLKNCEGLPLAIITVGRAMANRHTTREWDDAKRELEQLASNLRGMIQDVFIPLKFSYDRLDYDAYRSFFLYCALFPQDYLIGELEISDYCIAEGLVDDRRGDLKDVRDKGKTLVGSLKNSCMLEGDNHENTVKMHDVMRDLALWITSSESGEHDPKFIVWAHTRTRKGPRANEWQEADRISLVENDLQDLPQLPQCPKLVTLMLQNNHSLNVIPQENFFQCIGCKKLGELPITMGELQELRLLDLSTCYGIKELPASCRKLKNLRHLDLSHTPDLVQVQPNLFSNLHNLEELLILPSGLKWKMDKRSSAKRAVSIYELKHLSCLTWVGISIEGVASWDWLQLHVKSIQQLELRHCTITDDTLFTLDNAQSMKRLIFYRCHGLVRVPTRFLIYLRIEHCDELGNVVVGDEAKEDSFQSLKQLVLDSLPHLSILCVGVLPNQCFGNLKRISIWRCPSLQVLFTNGMAQVLQSLEILSVWDCKGMETVTEDEELQGDIFPKLIKLELCYLPKLDVICHHALQWPSLELVVILECPRLKRVPFGVGSAKRLRDIGVDRKWWESLEWEDQISSTPFDNPNSIMRVKGQT</sequence>
<name>W1NUJ4_AMBTC</name>
<evidence type="ECO:0000259" key="6">
    <source>
        <dbReference type="Pfam" id="PF23247"/>
    </source>
</evidence>
<keyword evidence="4" id="KW-0067">ATP-binding</keyword>
<keyword evidence="2" id="KW-0677">Repeat</keyword>
<dbReference type="SUPFAM" id="SSF52540">
    <property type="entry name" value="P-loop containing nucleoside triphosphate hydrolases"/>
    <property type="match status" value="1"/>
</dbReference>
<evidence type="ECO:0000313" key="8">
    <source>
        <dbReference type="EMBL" id="ERN01292.1"/>
    </source>
</evidence>
<dbReference type="Gene3D" id="1.10.8.430">
    <property type="entry name" value="Helical domain of apoptotic protease-activating factors"/>
    <property type="match status" value="1"/>
</dbReference>
<dbReference type="InterPro" id="IPR002182">
    <property type="entry name" value="NB-ARC"/>
</dbReference>
<protein>
    <submittedName>
        <fullName evidence="8">Uncharacterized protein</fullName>
    </submittedName>
</protein>
<dbReference type="InterPro" id="IPR027417">
    <property type="entry name" value="P-loop_NTPase"/>
</dbReference>
<dbReference type="eggNOG" id="KOG4658">
    <property type="taxonomic scope" value="Eukaryota"/>
</dbReference>
<evidence type="ECO:0000256" key="1">
    <source>
        <dbReference type="ARBA" id="ARBA00008894"/>
    </source>
</evidence>